<keyword evidence="4" id="KW-1185">Reference proteome</keyword>
<dbReference type="SUPFAM" id="SSF47923">
    <property type="entry name" value="Ypt/Rab-GAP domain of gyp1p"/>
    <property type="match status" value="2"/>
</dbReference>
<dbReference type="PANTHER" id="PTHR47219">
    <property type="entry name" value="RAB GTPASE-ACTIVATING PROTEIN 1-LIKE"/>
    <property type="match status" value="1"/>
</dbReference>
<comment type="caution">
    <text evidence="3">The sequence shown here is derived from an EMBL/GenBank/DDBJ whole genome shotgun (WGS) entry which is preliminary data.</text>
</comment>
<evidence type="ECO:0000313" key="3">
    <source>
        <dbReference type="EMBL" id="KAK9768568.1"/>
    </source>
</evidence>
<evidence type="ECO:0000313" key="4">
    <source>
        <dbReference type="Proteomes" id="UP001479436"/>
    </source>
</evidence>
<dbReference type="EMBL" id="JASJQH010000013">
    <property type="protein sequence ID" value="KAK9768568.1"/>
    <property type="molecule type" value="Genomic_DNA"/>
</dbReference>
<dbReference type="SMART" id="SM00164">
    <property type="entry name" value="TBC"/>
    <property type="match status" value="1"/>
</dbReference>
<dbReference type="PANTHER" id="PTHR47219:SF20">
    <property type="entry name" value="TBC1 DOMAIN FAMILY MEMBER 2B"/>
    <property type="match status" value="1"/>
</dbReference>
<dbReference type="Gene3D" id="1.10.10.750">
    <property type="entry name" value="Ypt/Rab-GAP domain of gyp1p, domain 1"/>
    <property type="match status" value="1"/>
</dbReference>
<feature type="compositionally biased region" description="Acidic residues" evidence="1">
    <location>
        <begin position="107"/>
        <end position="118"/>
    </location>
</feature>
<dbReference type="InterPro" id="IPR035969">
    <property type="entry name" value="Rab-GAP_TBC_sf"/>
</dbReference>
<proteinExistence type="predicted"/>
<feature type="region of interest" description="Disordered" evidence="1">
    <location>
        <begin position="83"/>
        <end position="118"/>
    </location>
</feature>
<dbReference type="Pfam" id="PF00566">
    <property type="entry name" value="RabGAP-TBC"/>
    <property type="match status" value="1"/>
</dbReference>
<dbReference type="InterPro" id="IPR000195">
    <property type="entry name" value="Rab-GAP-TBC_dom"/>
</dbReference>
<gene>
    <name evidence="3" type="ORF">K7432_000711</name>
</gene>
<feature type="compositionally biased region" description="Polar residues" evidence="1">
    <location>
        <begin position="83"/>
        <end position="95"/>
    </location>
</feature>
<name>A0ABR2X443_9FUNG</name>
<evidence type="ECO:0000259" key="2">
    <source>
        <dbReference type="PROSITE" id="PS50086"/>
    </source>
</evidence>
<organism evidence="3 4">
    <name type="scientific">Basidiobolus ranarum</name>
    <dbReference type="NCBI Taxonomy" id="34480"/>
    <lineage>
        <taxon>Eukaryota</taxon>
        <taxon>Fungi</taxon>
        <taxon>Fungi incertae sedis</taxon>
        <taxon>Zoopagomycota</taxon>
        <taxon>Entomophthoromycotina</taxon>
        <taxon>Basidiobolomycetes</taxon>
        <taxon>Basidiobolales</taxon>
        <taxon>Basidiobolaceae</taxon>
        <taxon>Basidiobolus</taxon>
    </lineage>
</organism>
<dbReference type="InterPro" id="IPR050302">
    <property type="entry name" value="Rab_GAP_TBC_domain"/>
</dbReference>
<dbReference type="Gene3D" id="1.10.8.270">
    <property type="entry name" value="putative rabgap domain of human tbc1 domain family member 14 like domains"/>
    <property type="match status" value="1"/>
</dbReference>
<reference evidence="3 4" key="1">
    <citation type="submission" date="2023-04" db="EMBL/GenBank/DDBJ databases">
        <title>Genome of Basidiobolus ranarum AG-B5.</title>
        <authorList>
            <person name="Stajich J.E."/>
            <person name="Carter-House D."/>
            <person name="Gryganskyi A."/>
        </authorList>
    </citation>
    <scope>NUCLEOTIDE SEQUENCE [LARGE SCALE GENOMIC DNA]</scope>
    <source>
        <strain evidence="3 4">AG-B5</strain>
    </source>
</reference>
<dbReference type="Gene3D" id="1.10.472.80">
    <property type="entry name" value="Ypt/Rab-GAP domain of gyp1p, domain 3"/>
    <property type="match status" value="1"/>
</dbReference>
<dbReference type="Proteomes" id="UP001479436">
    <property type="component" value="Unassembled WGS sequence"/>
</dbReference>
<accession>A0ABR2X443</accession>
<sequence>MSANLNIPANDTPQITYTPSSRHPNRSTALFLRSSTDPTDQTNRNAFNFTHASRSITTLGVDSYEHDSSNISNAEARRFLKTPTSPTFKNHSSGLLTPPELRVSGSSDDEETDCDDDDGSFFEERDQYGFKKSTQYSTKDDYERFITDYEPIVQRRSEKWHALIKSYHGSLPTGSPTIKRYIRKGIPNEYRRQCWLHYSGAEARMKLNPGEYDALIRKLRRPDFSNEYVEIIERDLHRTFPDNIKFKAKISARGSIHTQDIATLQSLRRVLVAFSMWSTSVGYCQSLSYVAGLLLLFMNEEESFWTLVCLVEDIVPPEMYSVTMEGAIINQEVFMLLLRDKFPMIYERLDKQTALGMPPVTLTVSHWFSTIFVGVMPVENVLRIWDCLFYEGFKIAFRIALTLFKMNENDIMSVQDPLVLFQKIQDMPKNVINCHSLLEGCFKLTSLSRKEIEYHTRKYQKSRSQKGCARSISL</sequence>
<dbReference type="PROSITE" id="PS50086">
    <property type="entry name" value="TBC_RABGAP"/>
    <property type="match status" value="1"/>
</dbReference>
<evidence type="ECO:0000256" key="1">
    <source>
        <dbReference type="SAM" id="MobiDB-lite"/>
    </source>
</evidence>
<feature type="region of interest" description="Disordered" evidence="1">
    <location>
        <begin position="1"/>
        <end position="26"/>
    </location>
</feature>
<protein>
    <recommendedName>
        <fullName evidence="2">Rab-GAP TBC domain-containing protein</fullName>
    </recommendedName>
</protein>
<feature type="domain" description="Rab-GAP TBC" evidence="2">
    <location>
        <begin position="185"/>
        <end position="392"/>
    </location>
</feature>